<feature type="domain" description="AAA+ ATPase" evidence="13">
    <location>
        <begin position="149"/>
        <end position="277"/>
    </location>
</feature>
<evidence type="ECO:0000259" key="13">
    <source>
        <dbReference type="SMART" id="SM00382"/>
    </source>
</evidence>
<evidence type="ECO:0000256" key="3">
    <source>
        <dbReference type="ARBA" id="ARBA00022705"/>
    </source>
</evidence>
<evidence type="ECO:0000256" key="1">
    <source>
        <dbReference type="ARBA" id="ARBA00006583"/>
    </source>
</evidence>
<dbReference type="Pfam" id="PF08299">
    <property type="entry name" value="Bac_DnaA_C"/>
    <property type="match status" value="1"/>
</dbReference>
<dbReference type="GO" id="GO:0005886">
    <property type="term" value="C:plasma membrane"/>
    <property type="evidence" value="ECO:0007669"/>
    <property type="project" value="TreeGrafter"/>
</dbReference>
<dbReference type="Gene3D" id="3.40.50.300">
    <property type="entry name" value="P-loop containing nucleotide triphosphate hydrolases"/>
    <property type="match status" value="1"/>
</dbReference>
<feature type="region of interest" description="Domain III, AAA+ region" evidence="8">
    <location>
        <begin position="116"/>
        <end position="332"/>
    </location>
</feature>
<dbReference type="GO" id="GO:0005737">
    <property type="term" value="C:cytoplasm"/>
    <property type="evidence" value="ECO:0007669"/>
    <property type="project" value="UniProtKB-SubCell"/>
</dbReference>
<dbReference type="Gene3D" id="3.30.300.180">
    <property type="match status" value="1"/>
</dbReference>
<evidence type="ECO:0000256" key="7">
    <source>
        <dbReference type="ARBA" id="ARBA00023125"/>
    </source>
</evidence>
<keyword evidence="6 8" id="KW-0446">Lipid-binding</keyword>
<evidence type="ECO:0000256" key="2">
    <source>
        <dbReference type="ARBA" id="ARBA00022490"/>
    </source>
</evidence>
<dbReference type="CDD" id="cd00009">
    <property type="entry name" value="AAA"/>
    <property type="match status" value="1"/>
</dbReference>
<comment type="subunit">
    <text evidence="8">Oligomerizes as a right-handed, spiral filament on DNA at oriC.</text>
</comment>
<evidence type="ECO:0000259" key="14">
    <source>
        <dbReference type="SMART" id="SM00760"/>
    </source>
</evidence>
<dbReference type="InterPro" id="IPR010921">
    <property type="entry name" value="Trp_repressor/repl_initiator"/>
</dbReference>
<evidence type="ECO:0000313" key="16">
    <source>
        <dbReference type="Proteomes" id="UP000236379"/>
    </source>
</evidence>
<dbReference type="GO" id="GO:0006275">
    <property type="term" value="P:regulation of DNA replication"/>
    <property type="evidence" value="ECO:0007669"/>
    <property type="project" value="UniProtKB-UniRule"/>
</dbReference>
<keyword evidence="2 8" id="KW-0963">Cytoplasm</keyword>
<feature type="binding site" evidence="8">
    <location>
        <position position="164"/>
    </location>
    <ligand>
        <name>ATP</name>
        <dbReference type="ChEBI" id="CHEBI:30616"/>
    </ligand>
</feature>
<evidence type="ECO:0000256" key="12">
    <source>
        <dbReference type="SAM" id="MobiDB-lite"/>
    </source>
</evidence>
<dbReference type="SUPFAM" id="SSF48295">
    <property type="entry name" value="TrpR-like"/>
    <property type="match status" value="1"/>
</dbReference>
<dbReference type="Gene3D" id="1.10.8.60">
    <property type="match status" value="1"/>
</dbReference>
<dbReference type="FunFam" id="1.10.8.60:FF:000003">
    <property type="entry name" value="Chromosomal replication initiator protein DnaA"/>
    <property type="match status" value="1"/>
</dbReference>
<dbReference type="GO" id="GO:0006270">
    <property type="term" value="P:DNA replication initiation"/>
    <property type="evidence" value="ECO:0007669"/>
    <property type="project" value="UniProtKB-UniRule"/>
</dbReference>
<proteinExistence type="inferred from homology"/>
<comment type="function">
    <text evidence="8 10">Plays an essential role in the initiation and regulation of chromosomal replication. ATP-DnaA binds to the origin of replication (oriC) to initiate formation of the DNA replication initiation complex once per cell cycle. Binds the DnaA box (a 9 base pair repeat at the origin) and separates the double-stranded (ds)DNA. Forms a right-handed helical filament on oriC DNA; dsDNA binds to the exterior of the filament while single-stranded (ss)DNA is stabiized in the filament's interior. The ATP-DnaA-oriC complex binds and stabilizes one strand of the AT-rich DNA unwinding element (DUE), permitting loading of DNA polymerase. After initiation quickly degrades to an ADP-DnaA complex that is not apt for DNA replication. Binds acidic phospholipids.</text>
</comment>
<dbReference type="Gene3D" id="1.10.1750.10">
    <property type="match status" value="1"/>
</dbReference>
<evidence type="ECO:0000256" key="4">
    <source>
        <dbReference type="ARBA" id="ARBA00022741"/>
    </source>
</evidence>
<feature type="binding site" evidence="8">
    <location>
        <position position="160"/>
    </location>
    <ligand>
        <name>ATP</name>
        <dbReference type="ChEBI" id="CHEBI:30616"/>
    </ligand>
</feature>
<dbReference type="EMBL" id="PPPD01000001">
    <property type="protein sequence ID" value="PNY82934.1"/>
    <property type="molecule type" value="Genomic_DNA"/>
</dbReference>
<gene>
    <name evidence="8" type="primary">dnaA</name>
    <name evidence="15" type="ORF">CVO96_08140</name>
</gene>
<dbReference type="InterPro" id="IPR001957">
    <property type="entry name" value="Chromosome_initiator_DnaA"/>
</dbReference>
<dbReference type="InterPro" id="IPR038454">
    <property type="entry name" value="DnaA_N_sf"/>
</dbReference>
<dbReference type="PROSITE" id="PS01008">
    <property type="entry name" value="DNAA"/>
    <property type="match status" value="1"/>
</dbReference>
<keyword evidence="16" id="KW-1185">Reference proteome</keyword>
<dbReference type="AlphaFoldDB" id="A0A2K3V2C3"/>
<comment type="similarity">
    <text evidence="1 8 11">Belongs to the DnaA family.</text>
</comment>
<keyword evidence="7 8" id="KW-0238">DNA-binding</keyword>
<reference evidence="15 16" key="1">
    <citation type="submission" date="2018-01" db="EMBL/GenBank/DDBJ databases">
        <title>Deinococcus koreensis sp. nov., a radiation-resistant bacterium isolated from river water.</title>
        <authorList>
            <person name="Choi A."/>
        </authorList>
    </citation>
    <scope>NUCLEOTIDE SEQUENCE [LARGE SCALE GENOMIC DNA]</scope>
    <source>
        <strain evidence="15 16">SJW1-2</strain>
    </source>
</reference>
<dbReference type="SMART" id="SM00382">
    <property type="entry name" value="AAA"/>
    <property type="match status" value="1"/>
</dbReference>
<evidence type="ECO:0000256" key="9">
    <source>
        <dbReference type="NCBIfam" id="TIGR00362"/>
    </source>
</evidence>
<dbReference type="CDD" id="cd06571">
    <property type="entry name" value="Bac_DnaA_C"/>
    <property type="match status" value="1"/>
</dbReference>
<feature type="domain" description="Chromosomal replication initiator DnaA C-terminal" evidence="14">
    <location>
        <begin position="360"/>
        <end position="428"/>
    </location>
</feature>
<dbReference type="HAMAP" id="MF_00377">
    <property type="entry name" value="DnaA_bact"/>
    <property type="match status" value="1"/>
</dbReference>
<dbReference type="Pfam" id="PF00308">
    <property type="entry name" value="Bac_DnaA"/>
    <property type="match status" value="1"/>
</dbReference>
<dbReference type="InterPro" id="IPR003593">
    <property type="entry name" value="AAA+_ATPase"/>
</dbReference>
<comment type="subcellular location">
    <subcellularLocation>
        <location evidence="8">Cytoplasm</location>
    </subcellularLocation>
</comment>
<dbReference type="Pfam" id="PF11638">
    <property type="entry name" value="DnaA_N"/>
    <property type="match status" value="1"/>
</dbReference>
<evidence type="ECO:0000256" key="5">
    <source>
        <dbReference type="ARBA" id="ARBA00022840"/>
    </source>
</evidence>
<keyword evidence="4 8" id="KW-0547">Nucleotide-binding</keyword>
<feature type="region of interest" description="Disordered" evidence="12">
    <location>
        <begin position="87"/>
        <end position="112"/>
    </location>
</feature>
<dbReference type="OrthoDB" id="9807019at2"/>
<dbReference type="FunFam" id="3.40.50.300:FF:000150">
    <property type="entry name" value="Chromosomal replication initiator protein DnaA"/>
    <property type="match status" value="1"/>
</dbReference>
<dbReference type="InterPro" id="IPR013159">
    <property type="entry name" value="DnaA_C"/>
</dbReference>
<comment type="caution">
    <text evidence="8">Lacks conserved residue(s) required for the propagation of feature annotation.</text>
</comment>
<evidence type="ECO:0000256" key="8">
    <source>
        <dbReference type="HAMAP-Rule" id="MF_00377"/>
    </source>
</evidence>
<dbReference type="PANTHER" id="PTHR30050">
    <property type="entry name" value="CHROMOSOMAL REPLICATION INITIATOR PROTEIN DNAA"/>
    <property type="match status" value="1"/>
</dbReference>
<dbReference type="SMART" id="SM00760">
    <property type="entry name" value="Bac_DnaA_C"/>
    <property type="match status" value="1"/>
</dbReference>
<dbReference type="InterPro" id="IPR024633">
    <property type="entry name" value="DnaA_N_dom"/>
</dbReference>
<dbReference type="InterPro" id="IPR018312">
    <property type="entry name" value="Chromosome_initiator_DnaA_CS"/>
</dbReference>
<name>A0A2K3V2C3_9DEIO</name>
<accession>A0A2K3V2C3</accession>
<dbReference type="InterPro" id="IPR027417">
    <property type="entry name" value="P-loop_NTPase"/>
</dbReference>
<dbReference type="Proteomes" id="UP000236379">
    <property type="component" value="Unassembled WGS sequence"/>
</dbReference>
<feature type="region of interest" description="Domain IV, binds dsDNA" evidence="8">
    <location>
        <begin position="333"/>
        <end position="459"/>
    </location>
</feature>
<sequence length="459" mass="51684">MSQEIWADVLGYVRRNISEVEYHTWFAPVKNLGVQEGSLVLGVRNSFAQEWFRKHYLELLEDALRSLGAENPAVSFQVLPAQQEAMLLPSDPPPAPAGRAQGLGSASPSPADNRKVLNPKYTFENFVVGPNNNLAHAAALAVAESPGKAYNPLFIYGDVGLGKTHLMHAVGHYMSERFPEKRIEYVSTESFTNDLINAIRDDKMTLFRNRYRSVDLLLVDDIQFLAGKERTQEEFFHTFNALYENHKQIILSSDRPPKDIQTLESRLRSRFEWGLITDIQSPEFETRVAILKMNAEHNRIDIPQEVLELIARQVTANIRELEGALMRVVAFASLNNVPFSRAVAAKALSNVFAPQEVKVEMIDVLRQVASHFNMPPDVIRGSGRVREVVVPRQVAQYLIRELTDHSLPEIGQFFGRDHSTVMHAISKVTEQLGKDMEVTGAVTTLRRKMQGLEDEGLDA</sequence>
<keyword evidence="3 8" id="KW-0235">DNA replication</keyword>
<evidence type="ECO:0000313" key="15">
    <source>
        <dbReference type="EMBL" id="PNY82934.1"/>
    </source>
</evidence>
<evidence type="ECO:0000256" key="6">
    <source>
        <dbReference type="ARBA" id="ARBA00023121"/>
    </source>
</evidence>
<dbReference type="PANTHER" id="PTHR30050:SF2">
    <property type="entry name" value="CHROMOSOMAL REPLICATION INITIATOR PROTEIN DNAA"/>
    <property type="match status" value="1"/>
</dbReference>
<dbReference type="GO" id="GO:0005524">
    <property type="term" value="F:ATP binding"/>
    <property type="evidence" value="ECO:0007669"/>
    <property type="project" value="UniProtKB-UniRule"/>
</dbReference>
<dbReference type="RefSeq" id="WP_103313365.1">
    <property type="nucleotide sequence ID" value="NZ_PPPD01000001.1"/>
</dbReference>
<dbReference type="GO" id="GO:0008289">
    <property type="term" value="F:lipid binding"/>
    <property type="evidence" value="ECO:0007669"/>
    <property type="project" value="UniProtKB-KW"/>
</dbReference>
<dbReference type="PRINTS" id="PR00051">
    <property type="entry name" value="DNAA"/>
</dbReference>
<feature type="binding site" evidence="8">
    <location>
        <position position="162"/>
    </location>
    <ligand>
        <name>ATP</name>
        <dbReference type="ChEBI" id="CHEBI:30616"/>
    </ligand>
</feature>
<keyword evidence="5 8" id="KW-0067">ATP-binding</keyword>
<dbReference type="InterPro" id="IPR020591">
    <property type="entry name" value="Chromosome_initiator_DnaA-like"/>
</dbReference>
<evidence type="ECO:0000256" key="10">
    <source>
        <dbReference type="RuleBase" id="RU000577"/>
    </source>
</evidence>
<dbReference type="NCBIfam" id="TIGR00362">
    <property type="entry name" value="DnaA"/>
    <property type="match status" value="1"/>
</dbReference>
<feature type="binding site" evidence="8">
    <location>
        <position position="163"/>
    </location>
    <ligand>
        <name>ATP</name>
        <dbReference type="ChEBI" id="CHEBI:30616"/>
    </ligand>
</feature>
<feature type="region of interest" description="Domain I, interacts with DnaA modulators" evidence="8">
    <location>
        <begin position="1"/>
        <end position="85"/>
    </location>
</feature>
<comment type="domain">
    <text evidence="8">Domain I is involved in oligomerization and binding regulators, domain II is flexibile and of varying length in different bacteria, domain III forms the AAA+ region, while domain IV binds dsDNA.</text>
</comment>
<dbReference type="InterPro" id="IPR013317">
    <property type="entry name" value="DnaA_dom"/>
</dbReference>
<protein>
    <recommendedName>
        <fullName evidence="8 9">Chromosomal replication initiator protein DnaA</fullName>
    </recommendedName>
</protein>
<dbReference type="SUPFAM" id="SSF52540">
    <property type="entry name" value="P-loop containing nucleoside triphosphate hydrolases"/>
    <property type="match status" value="1"/>
</dbReference>
<organism evidence="15 16">
    <name type="scientific">Deinococcus koreensis</name>
    <dbReference type="NCBI Taxonomy" id="2054903"/>
    <lineage>
        <taxon>Bacteria</taxon>
        <taxon>Thermotogati</taxon>
        <taxon>Deinococcota</taxon>
        <taxon>Deinococci</taxon>
        <taxon>Deinococcales</taxon>
        <taxon>Deinococcaceae</taxon>
        <taxon>Deinococcus</taxon>
    </lineage>
</organism>
<comment type="caution">
    <text evidence="15">The sequence shown here is derived from an EMBL/GenBank/DDBJ whole genome shotgun (WGS) entry which is preliminary data.</text>
</comment>
<dbReference type="GO" id="GO:0003688">
    <property type="term" value="F:DNA replication origin binding"/>
    <property type="evidence" value="ECO:0007669"/>
    <property type="project" value="UniProtKB-UniRule"/>
</dbReference>
<evidence type="ECO:0000256" key="11">
    <source>
        <dbReference type="RuleBase" id="RU004227"/>
    </source>
</evidence>